<feature type="transmembrane region" description="Helical" evidence="9">
    <location>
        <begin position="173"/>
        <end position="191"/>
    </location>
</feature>
<dbReference type="PANTHER" id="PTHR32507:SF8">
    <property type="entry name" value="CNH1P"/>
    <property type="match status" value="1"/>
</dbReference>
<evidence type="ECO:0000256" key="3">
    <source>
        <dbReference type="ARBA" id="ARBA00022449"/>
    </source>
</evidence>
<gene>
    <name evidence="11" type="ORF">HEQ75_11445</name>
</gene>
<feature type="transmembrane region" description="Helical" evidence="9">
    <location>
        <begin position="382"/>
        <end position="401"/>
    </location>
</feature>
<evidence type="ECO:0000256" key="9">
    <source>
        <dbReference type="SAM" id="Phobius"/>
    </source>
</evidence>
<feature type="transmembrane region" description="Helical" evidence="9">
    <location>
        <begin position="322"/>
        <end position="343"/>
    </location>
</feature>
<organism evidence="11 12">
    <name type="scientific">Falsiroseomonas selenitidurans</name>
    <dbReference type="NCBI Taxonomy" id="2716335"/>
    <lineage>
        <taxon>Bacteria</taxon>
        <taxon>Pseudomonadati</taxon>
        <taxon>Pseudomonadota</taxon>
        <taxon>Alphaproteobacteria</taxon>
        <taxon>Acetobacterales</taxon>
        <taxon>Roseomonadaceae</taxon>
        <taxon>Falsiroseomonas</taxon>
    </lineage>
</organism>
<keyword evidence="4" id="KW-1003">Cell membrane</keyword>
<keyword evidence="7" id="KW-0406">Ion transport</keyword>
<keyword evidence="12" id="KW-1185">Reference proteome</keyword>
<feature type="transmembrane region" description="Helical" evidence="9">
    <location>
        <begin position="350"/>
        <end position="370"/>
    </location>
</feature>
<feature type="transmembrane region" description="Helical" evidence="9">
    <location>
        <begin position="257"/>
        <end position="275"/>
    </location>
</feature>
<dbReference type="Pfam" id="PF00999">
    <property type="entry name" value="Na_H_Exchanger"/>
    <property type="match status" value="1"/>
</dbReference>
<evidence type="ECO:0000256" key="2">
    <source>
        <dbReference type="ARBA" id="ARBA00022448"/>
    </source>
</evidence>
<comment type="subcellular location">
    <subcellularLocation>
        <location evidence="1">Cell membrane</location>
        <topology evidence="1">Multi-pass membrane protein</topology>
    </subcellularLocation>
</comment>
<dbReference type="RefSeq" id="WP_168030500.1">
    <property type="nucleotide sequence ID" value="NZ_JAAVNE010000015.1"/>
</dbReference>
<feature type="transmembrane region" description="Helical" evidence="9">
    <location>
        <begin position="36"/>
        <end position="55"/>
    </location>
</feature>
<reference evidence="11 12" key="1">
    <citation type="submission" date="2020-03" db="EMBL/GenBank/DDBJ databases">
        <title>Roseomonas selenitidurans sp. nov. isolated from urban soil.</title>
        <authorList>
            <person name="Liu H."/>
        </authorList>
    </citation>
    <scope>NUCLEOTIDE SEQUENCE [LARGE SCALE GENOMIC DNA]</scope>
    <source>
        <strain evidence="11 12">BU-1</strain>
    </source>
</reference>
<evidence type="ECO:0000313" key="11">
    <source>
        <dbReference type="EMBL" id="NKC31475.1"/>
    </source>
</evidence>
<accession>A0ABX1E2T0</accession>
<evidence type="ECO:0000313" key="12">
    <source>
        <dbReference type="Proteomes" id="UP000787635"/>
    </source>
</evidence>
<dbReference type="InterPro" id="IPR038770">
    <property type="entry name" value="Na+/solute_symporter_sf"/>
</dbReference>
<feature type="transmembrane region" description="Helical" evidence="9">
    <location>
        <begin position="295"/>
        <end position="316"/>
    </location>
</feature>
<dbReference type="Proteomes" id="UP000787635">
    <property type="component" value="Unassembled WGS sequence"/>
</dbReference>
<evidence type="ECO:0000256" key="7">
    <source>
        <dbReference type="ARBA" id="ARBA00023065"/>
    </source>
</evidence>
<feature type="domain" description="Cation/H+ exchanger transmembrane" evidence="10">
    <location>
        <begin position="20"/>
        <end position="407"/>
    </location>
</feature>
<name>A0ABX1E2T0_9PROT</name>
<feature type="transmembrane region" description="Helical" evidence="9">
    <location>
        <begin position="67"/>
        <end position="87"/>
    </location>
</feature>
<sequence>MPSAILPPPDVLVLTGLGLLIALVAWLPLALRRRPLSLPVVCIGIGAVLFALPGVSSRPLPTEYPSVTEHLAEFVIIVALMGAGLKIERVFHLRRWAVTWRLLAVTMPLTILAITGLSLLAGLPLAAALLLGATLSSTDPSMAAEVQLPPPLQEPEDEVRFGLTSEAGLNDGLIFPFVNLAILLVLAAETGEPFWAEWIGYHLAWKVAAGLGLGWAVGWGFGWLTFRLPLDRQLAQTGDGLVAIGASLVAYGVAEAAHGYGFCAVFVAALALRHAHRRHAFHRDMHEVTEQVERLAMMALLVLFGGALASGLLAPLSWPDVALALAILLLVRPLAGALGLVGLRLARREKLVLAVYGIHGVGSFFYLAHAVNAVDFPQVERLWAVAGLVVLLSVLGHGLSVQPAMRWLDRKQGRDPDAPERPMPPGA</sequence>
<evidence type="ECO:0000256" key="6">
    <source>
        <dbReference type="ARBA" id="ARBA00022989"/>
    </source>
</evidence>
<evidence type="ECO:0000256" key="8">
    <source>
        <dbReference type="ARBA" id="ARBA00023136"/>
    </source>
</evidence>
<proteinExistence type="predicted"/>
<dbReference type="PANTHER" id="PTHR32507">
    <property type="entry name" value="NA(+)/H(+) ANTIPORTER 1"/>
    <property type="match status" value="1"/>
</dbReference>
<evidence type="ECO:0000256" key="5">
    <source>
        <dbReference type="ARBA" id="ARBA00022692"/>
    </source>
</evidence>
<keyword evidence="5 9" id="KW-0812">Transmembrane</keyword>
<evidence type="ECO:0000256" key="1">
    <source>
        <dbReference type="ARBA" id="ARBA00004651"/>
    </source>
</evidence>
<keyword evidence="2" id="KW-0813">Transport</keyword>
<keyword evidence="8 9" id="KW-0472">Membrane</keyword>
<dbReference type="EMBL" id="JAAVNE010000015">
    <property type="protein sequence ID" value="NKC31475.1"/>
    <property type="molecule type" value="Genomic_DNA"/>
</dbReference>
<keyword evidence="3" id="KW-0050">Antiport</keyword>
<feature type="transmembrane region" description="Helical" evidence="9">
    <location>
        <begin position="12"/>
        <end position="29"/>
    </location>
</feature>
<feature type="transmembrane region" description="Helical" evidence="9">
    <location>
        <begin position="203"/>
        <end position="224"/>
    </location>
</feature>
<evidence type="ECO:0000256" key="4">
    <source>
        <dbReference type="ARBA" id="ARBA00022475"/>
    </source>
</evidence>
<comment type="caution">
    <text evidence="11">The sequence shown here is derived from an EMBL/GenBank/DDBJ whole genome shotgun (WGS) entry which is preliminary data.</text>
</comment>
<evidence type="ECO:0000259" key="10">
    <source>
        <dbReference type="Pfam" id="PF00999"/>
    </source>
</evidence>
<protein>
    <submittedName>
        <fullName evidence="11">Sodium:proton antiporter</fullName>
    </submittedName>
</protein>
<keyword evidence="6 9" id="KW-1133">Transmembrane helix</keyword>
<dbReference type="Gene3D" id="1.20.1530.20">
    <property type="match status" value="1"/>
</dbReference>
<feature type="transmembrane region" description="Helical" evidence="9">
    <location>
        <begin position="99"/>
        <end position="132"/>
    </location>
</feature>
<dbReference type="InterPro" id="IPR006153">
    <property type="entry name" value="Cation/H_exchanger_TM"/>
</dbReference>